<evidence type="ECO:0000259" key="7">
    <source>
        <dbReference type="Pfam" id="PF14322"/>
    </source>
</evidence>
<evidence type="ECO:0000256" key="2">
    <source>
        <dbReference type="ARBA" id="ARBA00006275"/>
    </source>
</evidence>
<evidence type="ECO:0000313" key="9">
    <source>
        <dbReference type="Proteomes" id="UP001170954"/>
    </source>
</evidence>
<keyword evidence="9" id="KW-1185">Reference proteome</keyword>
<evidence type="ECO:0000259" key="6">
    <source>
        <dbReference type="Pfam" id="PF07980"/>
    </source>
</evidence>
<dbReference type="SUPFAM" id="SSF48452">
    <property type="entry name" value="TPR-like"/>
    <property type="match status" value="1"/>
</dbReference>
<comment type="similarity">
    <text evidence="2">Belongs to the SusD family.</text>
</comment>
<protein>
    <submittedName>
        <fullName evidence="8">RagB/SusD family nutrient uptake outer membrane protein</fullName>
    </submittedName>
</protein>
<evidence type="ECO:0000256" key="3">
    <source>
        <dbReference type="ARBA" id="ARBA00022729"/>
    </source>
</evidence>
<feature type="domain" description="RagB/SusD" evidence="6">
    <location>
        <begin position="334"/>
        <end position="486"/>
    </location>
</feature>
<evidence type="ECO:0000313" key="8">
    <source>
        <dbReference type="EMBL" id="MDM1046784.1"/>
    </source>
</evidence>
<evidence type="ECO:0000256" key="1">
    <source>
        <dbReference type="ARBA" id="ARBA00004442"/>
    </source>
</evidence>
<organism evidence="8 9">
    <name type="scientific">Sphingobacterium hotanense</name>
    <dbReference type="NCBI Taxonomy" id="649196"/>
    <lineage>
        <taxon>Bacteria</taxon>
        <taxon>Pseudomonadati</taxon>
        <taxon>Bacteroidota</taxon>
        <taxon>Sphingobacteriia</taxon>
        <taxon>Sphingobacteriales</taxon>
        <taxon>Sphingobacteriaceae</taxon>
        <taxon>Sphingobacterium</taxon>
    </lineage>
</organism>
<dbReference type="InterPro" id="IPR012944">
    <property type="entry name" value="SusD_RagB_dom"/>
</dbReference>
<keyword evidence="4" id="KW-0472">Membrane</keyword>
<sequence length="486" mass="54988">MKKLVKNKSILYSIVFVFVLSACNKDLQPYDSKSNDVALVTPDDIQIATYGNYSMLVAEAYTRHLLTLNEWPGDNVVQSGADGDQASLGASYRHIPGMYPTTDFWAQSYRLIYATNLIIERITDGESAQLDQLKGENLFLRAMAHFNLVRLFGRPYPQGNGSNLGIPIKRDTETEDLPIRNTVKEVYEFVINDLLTAVNLMSESKNSNFASKEVAEALLSRVYLYMEDNENAILYANKVLESNRYQLATTDVYIKSPTLVPESNPETIFNIRHTISDNKDKNAVGSLYYNDPATLSTGWGEYYASQALMDLLNENPQDARLSFITPHYIDGQLQYRGTSPQYFINKYNWQEGIANLSSPVYLRLAEMYLNRAEANAKLGNMQAAIDDVNIIRQRARLTGSAAYSLTNLKGRGTVLAVVLEERRLELAYEGQRASDLYRNNLPLVRAYPGLHGTDNFNFRVEPTSPRIIYYIPEREINVNPNLIQNP</sequence>
<feature type="domain" description="SusD-like N-terminal" evidence="7">
    <location>
        <begin position="98"/>
        <end position="224"/>
    </location>
</feature>
<dbReference type="Gene3D" id="1.25.40.390">
    <property type="match status" value="1"/>
</dbReference>
<reference evidence="8" key="2">
    <citation type="journal article" date="2022" name="Sci. Total Environ.">
        <title>Prevalence, transmission, and molecular epidemiology of tet(X)-positive bacteria among humans, animals, and environmental niches in China: An epidemiological, and genomic-based study.</title>
        <authorList>
            <person name="Dong N."/>
            <person name="Zeng Y."/>
            <person name="Cai C."/>
            <person name="Sun C."/>
            <person name="Lu J."/>
            <person name="Liu C."/>
            <person name="Zhou H."/>
            <person name="Sun Q."/>
            <person name="Shu L."/>
            <person name="Wang H."/>
            <person name="Wang Y."/>
            <person name="Wang S."/>
            <person name="Wu C."/>
            <person name="Chan E.W."/>
            <person name="Chen G."/>
            <person name="Shen Z."/>
            <person name="Chen S."/>
            <person name="Zhang R."/>
        </authorList>
    </citation>
    <scope>NUCLEOTIDE SEQUENCE</scope>
    <source>
        <strain evidence="8">R1692</strain>
    </source>
</reference>
<comment type="subcellular location">
    <subcellularLocation>
        <location evidence="1">Cell outer membrane</location>
    </subcellularLocation>
</comment>
<keyword evidence="3" id="KW-0732">Signal</keyword>
<dbReference type="Pfam" id="PF07980">
    <property type="entry name" value="SusD_RagB"/>
    <property type="match status" value="1"/>
</dbReference>
<accession>A0ABT7NHW9</accession>
<comment type="caution">
    <text evidence="8">The sequence shown here is derived from an EMBL/GenBank/DDBJ whole genome shotgun (WGS) entry which is preliminary data.</text>
</comment>
<dbReference type="PROSITE" id="PS51257">
    <property type="entry name" value="PROKAR_LIPOPROTEIN"/>
    <property type="match status" value="1"/>
</dbReference>
<dbReference type="Proteomes" id="UP001170954">
    <property type="component" value="Unassembled WGS sequence"/>
</dbReference>
<dbReference type="EMBL" id="JACAGK010000001">
    <property type="protein sequence ID" value="MDM1046784.1"/>
    <property type="molecule type" value="Genomic_DNA"/>
</dbReference>
<dbReference type="Pfam" id="PF14322">
    <property type="entry name" value="SusD-like_3"/>
    <property type="match status" value="1"/>
</dbReference>
<dbReference type="RefSeq" id="WP_286650139.1">
    <property type="nucleotide sequence ID" value="NZ_JACAGK010000001.1"/>
</dbReference>
<evidence type="ECO:0000256" key="4">
    <source>
        <dbReference type="ARBA" id="ARBA00023136"/>
    </source>
</evidence>
<dbReference type="InterPro" id="IPR011990">
    <property type="entry name" value="TPR-like_helical_dom_sf"/>
</dbReference>
<keyword evidence="5" id="KW-0998">Cell outer membrane</keyword>
<gene>
    <name evidence="8" type="ORF">HX018_00775</name>
</gene>
<dbReference type="InterPro" id="IPR033985">
    <property type="entry name" value="SusD-like_N"/>
</dbReference>
<reference evidence="8" key="1">
    <citation type="submission" date="2020-06" db="EMBL/GenBank/DDBJ databases">
        <authorList>
            <person name="Dong N."/>
        </authorList>
    </citation>
    <scope>NUCLEOTIDE SEQUENCE</scope>
    <source>
        <strain evidence="8">R1692</strain>
    </source>
</reference>
<dbReference type="CDD" id="cd08977">
    <property type="entry name" value="SusD"/>
    <property type="match status" value="1"/>
</dbReference>
<proteinExistence type="inferred from homology"/>
<name>A0ABT7NHW9_9SPHI</name>
<evidence type="ECO:0000256" key="5">
    <source>
        <dbReference type="ARBA" id="ARBA00023237"/>
    </source>
</evidence>